<accession>A0A200QU78</accession>
<gene>
    <name evidence="1" type="ORF">BVC80_1787g75</name>
</gene>
<dbReference type="InParanoid" id="A0A200QU78"/>
<protein>
    <submittedName>
        <fullName evidence="1">Uncharacterized protein</fullName>
    </submittedName>
</protein>
<organism evidence="1 2">
    <name type="scientific">Macleaya cordata</name>
    <name type="common">Five-seeded plume-poppy</name>
    <name type="synonym">Bocconia cordata</name>
    <dbReference type="NCBI Taxonomy" id="56857"/>
    <lineage>
        <taxon>Eukaryota</taxon>
        <taxon>Viridiplantae</taxon>
        <taxon>Streptophyta</taxon>
        <taxon>Embryophyta</taxon>
        <taxon>Tracheophyta</taxon>
        <taxon>Spermatophyta</taxon>
        <taxon>Magnoliopsida</taxon>
        <taxon>Ranunculales</taxon>
        <taxon>Papaveraceae</taxon>
        <taxon>Papaveroideae</taxon>
        <taxon>Macleaya</taxon>
    </lineage>
</organism>
<comment type="caution">
    <text evidence="1">The sequence shown here is derived from an EMBL/GenBank/DDBJ whole genome shotgun (WGS) entry which is preliminary data.</text>
</comment>
<dbReference type="AlphaFoldDB" id="A0A200QU78"/>
<reference evidence="1 2" key="1">
    <citation type="journal article" date="2017" name="Mol. Plant">
        <title>The Genome of Medicinal Plant Macleaya cordata Provides New Insights into Benzylisoquinoline Alkaloids Metabolism.</title>
        <authorList>
            <person name="Liu X."/>
            <person name="Liu Y."/>
            <person name="Huang P."/>
            <person name="Ma Y."/>
            <person name="Qing Z."/>
            <person name="Tang Q."/>
            <person name="Cao H."/>
            <person name="Cheng P."/>
            <person name="Zheng Y."/>
            <person name="Yuan Z."/>
            <person name="Zhou Y."/>
            <person name="Liu J."/>
            <person name="Tang Z."/>
            <person name="Zhuo Y."/>
            <person name="Zhang Y."/>
            <person name="Yu L."/>
            <person name="Huang J."/>
            <person name="Yang P."/>
            <person name="Peng Q."/>
            <person name="Zhang J."/>
            <person name="Jiang W."/>
            <person name="Zhang Z."/>
            <person name="Lin K."/>
            <person name="Ro D.K."/>
            <person name="Chen X."/>
            <person name="Xiong X."/>
            <person name="Shang Y."/>
            <person name="Huang S."/>
            <person name="Zeng J."/>
        </authorList>
    </citation>
    <scope>NUCLEOTIDE SEQUENCE [LARGE SCALE GENOMIC DNA]</scope>
    <source>
        <strain evidence="2">cv. BLH2017</strain>
        <tissue evidence="1">Root</tissue>
    </source>
</reference>
<keyword evidence="2" id="KW-1185">Reference proteome</keyword>
<dbReference type="Proteomes" id="UP000195402">
    <property type="component" value="Unassembled WGS sequence"/>
</dbReference>
<sequence length="53" mass="5770">MTSGKSGLLGKMLTTTEKEDGEIKLGRHQVSKILKVGKHYHGGHRFDGGCSEE</sequence>
<proteinExistence type="predicted"/>
<evidence type="ECO:0000313" key="2">
    <source>
        <dbReference type="Proteomes" id="UP000195402"/>
    </source>
</evidence>
<name>A0A200QU78_MACCD</name>
<evidence type="ECO:0000313" key="1">
    <source>
        <dbReference type="EMBL" id="OVA14002.1"/>
    </source>
</evidence>
<dbReference type="EMBL" id="MVGT01001064">
    <property type="protein sequence ID" value="OVA14002.1"/>
    <property type="molecule type" value="Genomic_DNA"/>
</dbReference>